<accession>X1CXE5</accession>
<organism evidence="1">
    <name type="scientific">marine sediment metagenome</name>
    <dbReference type="NCBI Taxonomy" id="412755"/>
    <lineage>
        <taxon>unclassified sequences</taxon>
        <taxon>metagenomes</taxon>
        <taxon>ecological metagenomes</taxon>
    </lineage>
</organism>
<comment type="caution">
    <text evidence="1">The sequence shown here is derived from an EMBL/GenBank/DDBJ whole genome shotgun (WGS) entry which is preliminary data.</text>
</comment>
<proteinExistence type="predicted"/>
<protein>
    <submittedName>
        <fullName evidence="1">Uncharacterized protein</fullName>
    </submittedName>
</protein>
<feature type="non-terminal residue" evidence="1">
    <location>
        <position position="1"/>
    </location>
</feature>
<dbReference type="AlphaFoldDB" id="X1CXE5"/>
<reference evidence="1" key="1">
    <citation type="journal article" date="2014" name="Front. Microbiol.">
        <title>High frequency of phylogenetically diverse reductive dehalogenase-homologous genes in deep subseafloor sedimentary metagenomes.</title>
        <authorList>
            <person name="Kawai M."/>
            <person name="Futagami T."/>
            <person name="Toyoda A."/>
            <person name="Takaki Y."/>
            <person name="Nishi S."/>
            <person name="Hori S."/>
            <person name="Arai W."/>
            <person name="Tsubouchi T."/>
            <person name="Morono Y."/>
            <person name="Uchiyama I."/>
            <person name="Ito T."/>
            <person name="Fujiyama A."/>
            <person name="Inagaki F."/>
            <person name="Takami H."/>
        </authorList>
    </citation>
    <scope>NUCLEOTIDE SEQUENCE</scope>
    <source>
        <strain evidence="1">Expedition CK06-06</strain>
    </source>
</reference>
<gene>
    <name evidence="1" type="ORF">S01H4_47622</name>
</gene>
<name>X1CXE5_9ZZZZ</name>
<dbReference type="EMBL" id="BART01026758">
    <property type="protein sequence ID" value="GAH00740.1"/>
    <property type="molecule type" value="Genomic_DNA"/>
</dbReference>
<sequence length="81" mass="9649">FTEIPVIQVETQRTTKEEKAVVQEEYLVHLTDFETLLSKRRPIAEKRIYRADREPFLTDAEKKFSMMYSFGSIKLSYTLEK</sequence>
<evidence type="ECO:0000313" key="1">
    <source>
        <dbReference type="EMBL" id="GAH00740.1"/>
    </source>
</evidence>